<keyword evidence="1" id="KW-1133">Transmembrane helix</keyword>
<evidence type="ECO:0000256" key="1">
    <source>
        <dbReference type="SAM" id="Phobius"/>
    </source>
</evidence>
<keyword evidence="1" id="KW-0472">Membrane</keyword>
<evidence type="ECO:0000313" key="2">
    <source>
        <dbReference type="EMBL" id="DAE23837.1"/>
    </source>
</evidence>
<reference evidence="2" key="1">
    <citation type="journal article" date="2021" name="Proc. Natl. Acad. Sci. U.S.A.">
        <title>A Catalog of Tens of Thousands of Viruses from Human Metagenomes Reveals Hidden Associations with Chronic Diseases.</title>
        <authorList>
            <person name="Tisza M.J."/>
            <person name="Buck C.B."/>
        </authorList>
    </citation>
    <scope>NUCLEOTIDE SEQUENCE</scope>
    <source>
        <strain evidence="2">Ct9lR64</strain>
    </source>
</reference>
<name>A0A8S5QYM6_9CAUD</name>
<feature type="transmembrane region" description="Helical" evidence="1">
    <location>
        <begin position="6"/>
        <end position="28"/>
    </location>
</feature>
<keyword evidence="1" id="KW-0812">Transmembrane</keyword>
<accession>A0A8S5QYM6</accession>
<sequence length="75" mass="8385">MKIKDGIKLGIGATIGYCITYGVAAGVYKILTIRCKKLIDIDLFNKAPASRDYDERFHHKPENTIKVKKIGFAVD</sequence>
<organism evidence="2">
    <name type="scientific">Siphoviridae sp. ct9lR64</name>
    <dbReference type="NCBI Taxonomy" id="2826178"/>
    <lineage>
        <taxon>Viruses</taxon>
        <taxon>Duplodnaviria</taxon>
        <taxon>Heunggongvirae</taxon>
        <taxon>Uroviricota</taxon>
        <taxon>Caudoviricetes</taxon>
    </lineage>
</organism>
<dbReference type="EMBL" id="BK015760">
    <property type="protein sequence ID" value="DAE23837.1"/>
    <property type="molecule type" value="Genomic_DNA"/>
</dbReference>
<proteinExistence type="predicted"/>
<protein>
    <submittedName>
        <fullName evidence="2">Uncharacterized protein</fullName>
    </submittedName>
</protein>